<evidence type="ECO:0000259" key="1">
    <source>
        <dbReference type="Pfam" id="PF13847"/>
    </source>
</evidence>
<sequence length="179" mass="19435">MLSKLVPVRLLNPQELLEKQLELKFGQFVADLGCGGAGYFTVPAARLVGSRGKVFAVDILKAALEGVKSKAKLDNILNIETVWSDLERVGATNIPADTLDGALLINIMFQSRNNRAILDEARRLLKVGGKLLVVDWKVEPTPFGPPLSDRLSPEKVKEFAGSLGLKEAKQFDAGPLKLS</sequence>
<proteinExistence type="predicted"/>
<evidence type="ECO:0000313" key="2">
    <source>
        <dbReference type="EMBL" id="KKS42584.1"/>
    </source>
</evidence>
<organism evidence="2 3">
    <name type="scientific">candidate division CPR1 bacterium GW2011_GWA2_42_17</name>
    <dbReference type="NCBI Taxonomy" id="1618341"/>
    <lineage>
        <taxon>Bacteria</taxon>
        <taxon>candidate division CPR1</taxon>
    </lineage>
</organism>
<feature type="domain" description="Methyltransferase" evidence="1">
    <location>
        <begin position="29"/>
        <end position="137"/>
    </location>
</feature>
<gene>
    <name evidence="2" type="ORF">UV05_C0040G0008</name>
</gene>
<evidence type="ECO:0000313" key="3">
    <source>
        <dbReference type="Proteomes" id="UP000034875"/>
    </source>
</evidence>
<keyword evidence="2" id="KW-0489">Methyltransferase</keyword>
<dbReference type="Gene3D" id="3.40.50.150">
    <property type="entry name" value="Vaccinia Virus protein VP39"/>
    <property type="match status" value="1"/>
</dbReference>
<dbReference type="Proteomes" id="UP000034875">
    <property type="component" value="Unassembled WGS sequence"/>
</dbReference>
<name>A0A0G0Z1F0_9BACT</name>
<accession>A0A0G0Z1F0</accession>
<protein>
    <submittedName>
        <fullName evidence="2">Methyltransferase type 11</fullName>
    </submittedName>
</protein>
<dbReference type="SUPFAM" id="SSF53335">
    <property type="entry name" value="S-adenosyl-L-methionine-dependent methyltransferases"/>
    <property type="match status" value="1"/>
</dbReference>
<dbReference type="InterPro" id="IPR029063">
    <property type="entry name" value="SAM-dependent_MTases_sf"/>
</dbReference>
<dbReference type="GO" id="GO:0032259">
    <property type="term" value="P:methylation"/>
    <property type="evidence" value="ECO:0007669"/>
    <property type="project" value="UniProtKB-KW"/>
</dbReference>
<dbReference type="EMBL" id="LCCZ01000040">
    <property type="protein sequence ID" value="KKS42584.1"/>
    <property type="molecule type" value="Genomic_DNA"/>
</dbReference>
<dbReference type="InterPro" id="IPR025714">
    <property type="entry name" value="Methyltranfer_dom"/>
</dbReference>
<dbReference type="Pfam" id="PF13847">
    <property type="entry name" value="Methyltransf_31"/>
    <property type="match status" value="1"/>
</dbReference>
<dbReference type="AlphaFoldDB" id="A0A0G0Z1F0"/>
<dbReference type="GO" id="GO:0008168">
    <property type="term" value="F:methyltransferase activity"/>
    <property type="evidence" value="ECO:0007669"/>
    <property type="project" value="UniProtKB-KW"/>
</dbReference>
<reference evidence="2 3" key="1">
    <citation type="journal article" date="2015" name="Nature">
        <title>rRNA introns, odd ribosomes, and small enigmatic genomes across a large radiation of phyla.</title>
        <authorList>
            <person name="Brown C.T."/>
            <person name="Hug L.A."/>
            <person name="Thomas B.C."/>
            <person name="Sharon I."/>
            <person name="Castelle C.J."/>
            <person name="Singh A."/>
            <person name="Wilkins M.J."/>
            <person name="Williams K.H."/>
            <person name="Banfield J.F."/>
        </authorList>
    </citation>
    <scope>NUCLEOTIDE SEQUENCE [LARGE SCALE GENOMIC DNA]</scope>
</reference>
<keyword evidence="2" id="KW-0808">Transferase</keyword>
<comment type="caution">
    <text evidence="2">The sequence shown here is derived from an EMBL/GenBank/DDBJ whole genome shotgun (WGS) entry which is preliminary data.</text>
</comment>
<dbReference type="CDD" id="cd02440">
    <property type="entry name" value="AdoMet_MTases"/>
    <property type="match status" value="1"/>
</dbReference>